<dbReference type="SUPFAM" id="SSF55383">
    <property type="entry name" value="Copper amine oxidase, domain N"/>
    <property type="match status" value="1"/>
</dbReference>
<comment type="caution">
    <text evidence="4">The sequence shown here is derived from an EMBL/GenBank/DDBJ whole genome shotgun (WGS) entry which is preliminary data.</text>
</comment>
<name>A0A2L2XI15_9FIRM</name>
<sequence>MKKIALLLALCMVFIAGAAEATVGTKQLKASYENLKITVDGMPITYQPNQEPFIIDGSTFLSIRAVAEALGCTVTWVAPTKTVMVSNNFKQQALQKDQEIAKLKSQITQKDQEIQTLKTQVANLQDDDEDDDYYYDDDDDEDLSDLEDDLNDDYDKIGRVSVDSIELSGDEDDVDVEIEVDLGDDEDEWADLSDSQIRSFINSIVNDIQDEFSDDTEVSGKIIDSDSDDTLVKFSKEGDDSLEVDYRDEDYRGNSDSDSDGDDVCDDLIGNSYRVGNIDFNVSDAHYYSSSDHAVIALDAEDDDASDLWEELSSSTIRSGAEDVYDDIVEEFEDEDVDIEEITLSFYDEHTSLLDTFDFN</sequence>
<evidence type="ECO:0000259" key="3">
    <source>
        <dbReference type="Pfam" id="PF07833"/>
    </source>
</evidence>
<keyword evidence="1" id="KW-0175">Coiled coil</keyword>
<feature type="coiled-coil region" evidence="1">
    <location>
        <begin position="100"/>
        <end position="127"/>
    </location>
</feature>
<dbReference type="InterPro" id="IPR012854">
    <property type="entry name" value="Cu_amine_oxidase-like_N"/>
</dbReference>
<accession>A0A2L2XI15</accession>
<dbReference type="GO" id="GO:0016853">
    <property type="term" value="F:isomerase activity"/>
    <property type="evidence" value="ECO:0007669"/>
    <property type="project" value="UniProtKB-KW"/>
</dbReference>
<evidence type="ECO:0000313" key="4">
    <source>
        <dbReference type="EMBL" id="GBF35624.1"/>
    </source>
</evidence>
<evidence type="ECO:0000256" key="1">
    <source>
        <dbReference type="SAM" id="Coils"/>
    </source>
</evidence>
<dbReference type="Pfam" id="PF07833">
    <property type="entry name" value="Cu_amine_oxidN1"/>
    <property type="match status" value="1"/>
</dbReference>
<evidence type="ECO:0000256" key="2">
    <source>
        <dbReference type="SAM" id="SignalP"/>
    </source>
</evidence>
<protein>
    <submittedName>
        <fullName evidence="4">Topoisomerase IV subunit A</fullName>
    </submittedName>
</protein>
<evidence type="ECO:0000313" key="5">
    <source>
        <dbReference type="Proteomes" id="UP000239549"/>
    </source>
</evidence>
<feature type="domain" description="Copper amine oxidase-like N-terminal" evidence="3">
    <location>
        <begin position="40"/>
        <end position="115"/>
    </location>
</feature>
<keyword evidence="5" id="KW-1185">Reference proteome</keyword>
<keyword evidence="4" id="KW-0413">Isomerase</keyword>
<dbReference type="OrthoDB" id="9780101at2"/>
<dbReference type="EMBL" id="BFAV01000179">
    <property type="protein sequence ID" value="GBF35624.1"/>
    <property type="molecule type" value="Genomic_DNA"/>
</dbReference>
<dbReference type="Proteomes" id="UP000239549">
    <property type="component" value="Unassembled WGS sequence"/>
</dbReference>
<reference evidence="5" key="1">
    <citation type="submission" date="2018-02" db="EMBL/GenBank/DDBJ databases">
        <title>Genome sequence of Desulfocucumis palustris strain NAW-5.</title>
        <authorList>
            <person name="Watanabe M."/>
            <person name="Kojima H."/>
            <person name="Fukui M."/>
        </authorList>
    </citation>
    <scope>NUCLEOTIDE SEQUENCE [LARGE SCALE GENOMIC DNA]</scope>
    <source>
        <strain evidence="5">NAW-5</strain>
    </source>
</reference>
<dbReference type="AlphaFoldDB" id="A0A2L2XI15"/>
<keyword evidence="2" id="KW-0732">Signal</keyword>
<feature type="signal peptide" evidence="2">
    <location>
        <begin position="1"/>
        <end position="18"/>
    </location>
</feature>
<dbReference type="Gene3D" id="1.20.5.490">
    <property type="entry name" value="Single helix bin"/>
    <property type="match status" value="1"/>
</dbReference>
<feature type="chain" id="PRO_5039507882" evidence="2">
    <location>
        <begin position="19"/>
        <end position="360"/>
    </location>
</feature>
<gene>
    <name evidence="4" type="ORF">DCCM_4753</name>
</gene>
<dbReference type="InterPro" id="IPR036582">
    <property type="entry name" value="Mao_N_sf"/>
</dbReference>
<proteinExistence type="predicted"/>
<organism evidence="4 5">
    <name type="scientific">Desulfocucumis palustris</name>
    <dbReference type="NCBI Taxonomy" id="1898651"/>
    <lineage>
        <taxon>Bacteria</taxon>
        <taxon>Bacillati</taxon>
        <taxon>Bacillota</taxon>
        <taxon>Clostridia</taxon>
        <taxon>Eubacteriales</taxon>
        <taxon>Desulfocucumaceae</taxon>
        <taxon>Desulfocucumis</taxon>
    </lineage>
</organism>
<dbReference type="RefSeq" id="WP_104373679.1">
    <property type="nucleotide sequence ID" value="NZ_BFAV01000179.1"/>
</dbReference>